<feature type="domain" description="NAD-dependent epimerase/dehydratase" evidence="5">
    <location>
        <begin position="4"/>
        <end position="244"/>
    </location>
</feature>
<comment type="cofactor">
    <cofactor evidence="1">
        <name>NAD(+)</name>
        <dbReference type="ChEBI" id="CHEBI:57540"/>
    </cofactor>
</comment>
<dbReference type="RefSeq" id="WP_330092878.1">
    <property type="nucleotide sequence ID" value="NZ_JAUZMY010000017.1"/>
</dbReference>
<dbReference type="Gene3D" id="3.40.50.720">
    <property type="entry name" value="NAD(P)-binding Rossmann-like Domain"/>
    <property type="match status" value="1"/>
</dbReference>
<dbReference type="InterPro" id="IPR001509">
    <property type="entry name" value="Epimerase_deHydtase"/>
</dbReference>
<evidence type="ECO:0000256" key="1">
    <source>
        <dbReference type="ARBA" id="ARBA00001911"/>
    </source>
</evidence>
<dbReference type="InterPro" id="IPR036291">
    <property type="entry name" value="NAD(P)-bd_dom_sf"/>
</dbReference>
<organism evidence="6 7">
    <name type="scientific">Nocardiopsis codii</name>
    <dbReference type="NCBI Taxonomy" id="3065942"/>
    <lineage>
        <taxon>Bacteria</taxon>
        <taxon>Bacillati</taxon>
        <taxon>Actinomycetota</taxon>
        <taxon>Actinomycetes</taxon>
        <taxon>Streptosporangiales</taxon>
        <taxon>Nocardiopsidaceae</taxon>
        <taxon>Nocardiopsis</taxon>
    </lineage>
</organism>
<sequence length="327" mass="35430">MKAVVTGGAGFIGSHLCDHLVARGYEVTVLDDLSTGSADNLAQAEGSPGFRFVRGDVLDRDLVDDLVAEADTVFHLAAAVGVYNIVDNPLRSLRVNLHGTENVVESAVAHRVPYMIASTSEVYGKNDADGLKEDDDRIYGSATKSRWSYAAAKGLDELVAYVHGSESGVPCVIARLFNVVGPRQTGRYGMVVPRFVDQAMSGEPITVYGTGTQRRCFGSVFDVVPGLLGLMETPEAFNRAVNLGGHEEISIKGLADRVVELTGSSSAITYIDYEKAYGDGYEDMQRRYPDTSLAGRLIGYRPERDLNDIIRSIVEHRNTPRAVPEPV</sequence>
<evidence type="ECO:0000256" key="4">
    <source>
        <dbReference type="ARBA" id="ARBA00023239"/>
    </source>
</evidence>
<keyword evidence="4" id="KW-0456">Lyase</keyword>
<reference evidence="6 7" key="1">
    <citation type="submission" date="2023-08" db="EMBL/GenBank/DDBJ databases">
        <authorList>
            <person name="Girao M."/>
            <person name="Carvalho M.F."/>
        </authorList>
    </citation>
    <scope>NUCLEOTIDE SEQUENCE [LARGE SCALE GENOMIC DNA]</scope>
    <source>
        <strain evidence="6 7">CT-R113</strain>
    </source>
</reference>
<keyword evidence="2" id="KW-0210">Decarboxylase</keyword>
<keyword evidence="3" id="KW-0520">NAD</keyword>
<dbReference type="SUPFAM" id="SSF51735">
    <property type="entry name" value="NAD(P)-binding Rossmann-fold domains"/>
    <property type="match status" value="1"/>
</dbReference>
<accession>A0ABU7KA41</accession>
<dbReference type="EMBL" id="JAUZMY010000017">
    <property type="protein sequence ID" value="MEE2039103.1"/>
    <property type="molecule type" value="Genomic_DNA"/>
</dbReference>
<dbReference type="Pfam" id="PF01370">
    <property type="entry name" value="Epimerase"/>
    <property type="match status" value="1"/>
</dbReference>
<dbReference type="Proteomes" id="UP001356095">
    <property type="component" value="Unassembled WGS sequence"/>
</dbReference>
<dbReference type="InterPro" id="IPR044516">
    <property type="entry name" value="UXS-like"/>
</dbReference>
<evidence type="ECO:0000256" key="3">
    <source>
        <dbReference type="ARBA" id="ARBA00023027"/>
    </source>
</evidence>
<comment type="caution">
    <text evidence="6">The sequence shown here is derived from an EMBL/GenBank/DDBJ whole genome shotgun (WGS) entry which is preliminary data.</text>
</comment>
<gene>
    <name evidence="6" type="ORF">Q8791_17965</name>
</gene>
<dbReference type="PANTHER" id="PTHR43078">
    <property type="entry name" value="UDP-GLUCURONIC ACID DECARBOXYLASE-RELATED"/>
    <property type="match status" value="1"/>
</dbReference>
<dbReference type="PANTHER" id="PTHR43078:SF6">
    <property type="entry name" value="UDP-GLUCURONIC ACID DECARBOXYLASE 1"/>
    <property type="match status" value="1"/>
</dbReference>
<protein>
    <submittedName>
        <fullName evidence="6">SDR family NAD(P)-dependent oxidoreductase</fullName>
    </submittedName>
</protein>
<keyword evidence="7" id="KW-1185">Reference proteome</keyword>
<name>A0ABU7KA41_9ACTN</name>
<evidence type="ECO:0000313" key="7">
    <source>
        <dbReference type="Proteomes" id="UP001356095"/>
    </source>
</evidence>
<proteinExistence type="predicted"/>
<evidence type="ECO:0000313" key="6">
    <source>
        <dbReference type="EMBL" id="MEE2039103.1"/>
    </source>
</evidence>
<evidence type="ECO:0000259" key="5">
    <source>
        <dbReference type="Pfam" id="PF01370"/>
    </source>
</evidence>
<evidence type="ECO:0000256" key="2">
    <source>
        <dbReference type="ARBA" id="ARBA00022793"/>
    </source>
</evidence>